<name>A0A6A3V8T4_9STRA</name>
<reference evidence="8 9" key="1">
    <citation type="submission" date="2018-08" db="EMBL/GenBank/DDBJ databases">
        <title>Genomic investigation of the strawberry pathogen Phytophthora fragariae indicates pathogenicity is determined by transcriptional variation in three key races.</title>
        <authorList>
            <person name="Adams T.M."/>
            <person name="Armitage A.D."/>
            <person name="Sobczyk M.K."/>
            <person name="Bates H.J."/>
            <person name="Dunwell J.M."/>
            <person name="Nellist C.F."/>
            <person name="Harrison R.J."/>
        </authorList>
    </citation>
    <scope>NUCLEOTIDE SEQUENCE [LARGE SCALE GENOMIC DNA]</scope>
    <source>
        <strain evidence="7 10">A4</strain>
        <strain evidence="6 11">BC-1</strain>
        <strain evidence="5 9">NOV-27</strain>
        <strain evidence="4 12">NOV-5</strain>
        <strain evidence="3 13">NOV-71</strain>
        <strain evidence="2 8">NOV-9</strain>
    </source>
</reference>
<feature type="region of interest" description="Disordered" evidence="1">
    <location>
        <begin position="38"/>
        <end position="58"/>
    </location>
</feature>
<dbReference type="Proteomes" id="UP000437068">
    <property type="component" value="Unassembled WGS sequence"/>
</dbReference>
<organism evidence="5 9">
    <name type="scientific">Phytophthora fragariae</name>
    <dbReference type="NCBI Taxonomy" id="53985"/>
    <lineage>
        <taxon>Eukaryota</taxon>
        <taxon>Sar</taxon>
        <taxon>Stramenopiles</taxon>
        <taxon>Oomycota</taxon>
        <taxon>Peronosporomycetes</taxon>
        <taxon>Peronosporales</taxon>
        <taxon>Peronosporaceae</taxon>
        <taxon>Phytophthora</taxon>
    </lineage>
</organism>
<evidence type="ECO:0000313" key="2">
    <source>
        <dbReference type="EMBL" id="KAE8918890.1"/>
    </source>
</evidence>
<evidence type="ECO:0000313" key="10">
    <source>
        <dbReference type="Proteomes" id="UP000437068"/>
    </source>
</evidence>
<evidence type="ECO:0000313" key="13">
    <source>
        <dbReference type="Proteomes" id="UP000441208"/>
    </source>
</evidence>
<dbReference type="EMBL" id="QXGD01005005">
    <property type="protein sequence ID" value="KAE9167839.1"/>
    <property type="molecule type" value="Genomic_DNA"/>
</dbReference>
<evidence type="ECO:0000256" key="1">
    <source>
        <dbReference type="SAM" id="MobiDB-lite"/>
    </source>
</evidence>
<dbReference type="AlphaFoldDB" id="A0A6A3V8T4"/>
<evidence type="ECO:0000313" key="12">
    <source>
        <dbReference type="Proteomes" id="UP000440732"/>
    </source>
</evidence>
<evidence type="ECO:0000313" key="9">
    <source>
        <dbReference type="Proteomes" id="UP000433483"/>
    </source>
</evidence>
<dbReference type="EMBL" id="QXGE01005583">
    <property type="protein sequence ID" value="KAE9267105.1"/>
    <property type="molecule type" value="Genomic_DNA"/>
</dbReference>
<protein>
    <submittedName>
        <fullName evidence="5">Uncharacterized protein</fullName>
    </submittedName>
</protein>
<dbReference type="EMBL" id="QXGB01005426">
    <property type="protein sequence ID" value="KAE9163128.1"/>
    <property type="molecule type" value="Genomic_DNA"/>
</dbReference>
<dbReference type="EMBL" id="QXGF01005188">
    <property type="protein sequence ID" value="KAE8918890.1"/>
    <property type="molecule type" value="Genomic_DNA"/>
</dbReference>
<evidence type="ECO:0000313" key="7">
    <source>
        <dbReference type="EMBL" id="KAE9267105.1"/>
    </source>
</evidence>
<dbReference type="Proteomes" id="UP000440732">
    <property type="component" value="Unassembled WGS sequence"/>
</dbReference>
<evidence type="ECO:0000313" key="5">
    <source>
        <dbReference type="EMBL" id="KAE9163128.1"/>
    </source>
</evidence>
<dbReference type="Proteomes" id="UP000429523">
    <property type="component" value="Unassembled WGS sequence"/>
</dbReference>
<evidence type="ECO:0000313" key="4">
    <source>
        <dbReference type="EMBL" id="KAE9064246.1"/>
    </source>
</evidence>
<feature type="compositionally biased region" description="Low complexity" evidence="1">
    <location>
        <begin position="38"/>
        <end position="51"/>
    </location>
</feature>
<dbReference type="Proteomes" id="UP000441208">
    <property type="component" value="Unassembled WGS sequence"/>
</dbReference>
<dbReference type="Proteomes" id="UP000433483">
    <property type="component" value="Unassembled WGS sequence"/>
</dbReference>
<evidence type="ECO:0000313" key="6">
    <source>
        <dbReference type="EMBL" id="KAE9167839.1"/>
    </source>
</evidence>
<dbReference type="EMBL" id="QXFZ01005288">
    <property type="protein sequence ID" value="KAE9061378.1"/>
    <property type="molecule type" value="Genomic_DNA"/>
</dbReference>
<evidence type="ECO:0000313" key="11">
    <source>
        <dbReference type="Proteomes" id="UP000440367"/>
    </source>
</evidence>
<sequence>MGLSLGVSLVSASSFSCLSNELSPRRLTATRHRVVLATTSTRPSRPSLSAPQRNGLTR</sequence>
<keyword evidence="9" id="KW-1185">Reference proteome</keyword>
<gene>
    <name evidence="7" type="ORF">PF001_g30219</name>
    <name evidence="6" type="ORF">PF002_g30773</name>
    <name evidence="5" type="ORF">PF005_g30571</name>
    <name evidence="4" type="ORF">PF006_g30747</name>
    <name evidence="3" type="ORF">PF007_g30275</name>
    <name evidence="2" type="ORF">PF009_g30799</name>
</gene>
<comment type="caution">
    <text evidence="5">The sequence shown here is derived from an EMBL/GenBank/DDBJ whole genome shotgun (WGS) entry which is preliminary data.</text>
</comment>
<dbReference type="EMBL" id="QXGA01006137">
    <property type="protein sequence ID" value="KAE9064246.1"/>
    <property type="molecule type" value="Genomic_DNA"/>
</dbReference>
<evidence type="ECO:0000313" key="8">
    <source>
        <dbReference type="Proteomes" id="UP000429523"/>
    </source>
</evidence>
<evidence type="ECO:0000313" key="3">
    <source>
        <dbReference type="EMBL" id="KAE9061378.1"/>
    </source>
</evidence>
<proteinExistence type="predicted"/>
<accession>A0A6A3V8T4</accession>
<dbReference type="Proteomes" id="UP000440367">
    <property type="component" value="Unassembled WGS sequence"/>
</dbReference>